<dbReference type="PROSITE" id="PS50234">
    <property type="entry name" value="VWFA"/>
    <property type="match status" value="1"/>
</dbReference>
<dbReference type="SUPFAM" id="SSF51120">
    <property type="entry name" value="beta-Roll"/>
    <property type="match status" value="1"/>
</dbReference>
<dbReference type="InterPro" id="IPR050557">
    <property type="entry name" value="RTX_toxin/Mannuronan_C5-epim"/>
</dbReference>
<dbReference type="RefSeq" id="WP_323581110.1">
    <property type="nucleotide sequence ID" value="NZ_JAYGOJ010000249.1"/>
</dbReference>
<evidence type="ECO:0000259" key="4">
    <source>
        <dbReference type="PROSITE" id="PS50234"/>
    </source>
</evidence>
<dbReference type="InterPro" id="IPR001343">
    <property type="entry name" value="Hemolysn_Ca-bd"/>
</dbReference>
<accession>A0ABU5WFQ1</accession>
<proteinExistence type="predicted"/>
<dbReference type="InterPro" id="IPR013783">
    <property type="entry name" value="Ig-like_fold"/>
</dbReference>
<dbReference type="PRINTS" id="PR00313">
    <property type="entry name" value="CABNDNGRPT"/>
</dbReference>
<dbReference type="Gene3D" id="2.60.40.10">
    <property type="entry name" value="Immunoglobulins"/>
    <property type="match status" value="2"/>
</dbReference>
<comment type="caution">
    <text evidence="5">The sequence shown here is derived from an EMBL/GenBank/DDBJ whole genome shotgun (WGS) entry which is preliminary data.</text>
</comment>
<dbReference type="PROSITE" id="PS00330">
    <property type="entry name" value="HEMOLYSIN_CALCIUM"/>
    <property type="match status" value="4"/>
</dbReference>
<dbReference type="InterPro" id="IPR019960">
    <property type="entry name" value="T1SS_VCA0849"/>
</dbReference>
<dbReference type="InterPro" id="IPR018511">
    <property type="entry name" value="Hemolysin-typ_Ca-bd_CS"/>
</dbReference>
<dbReference type="Proteomes" id="UP001304847">
    <property type="component" value="Unassembled WGS sequence"/>
</dbReference>
<feature type="domain" description="VWFA" evidence="4">
    <location>
        <begin position="359"/>
        <end position="596"/>
    </location>
</feature>
<dbReference type="PANTHER" id="PTHR38340:SF1">
    <property type="entry name" value="S-LAYER PROTEIN"/>
    <property type="match status" value="1"/>
</dbReference>
<name>A0ABU5WFQ1_AERCA</name>
<dbReference type="NCBIfam" id="TIGR03661">
    <property type="entry name" value="T1SS_VCA0849"/>
    <property type="match status" value="1"/>
</dbReference>
<dbReference type="Gene3D" id="2.150.10.10">
    <property type="entry name" value="Serralysin-like metalloprotease, C-terminal"/>
    <property type="match status" value="2"/>
</dbReference>
<sequence>MTDVNGKSVTFEATVTDDTFSTTVDLGASGLADGTFTVKADVTDQAGNPATDSEQAILDSVASPAPTVVIVDDANNDQILTKTEIGNDQIQVRAGVNHADLVAGGKVTLTINNGDATSTVELKLVNGVLQLANGQPANGFTYNNGTISWTATTPADGKSLTVSATQTDKAGNESEQGSDTAKILPEPTIASDKVTVSEEALVGGVADSNGSDDQVTRTGELTIHHDGNGPVSVGLDLNSLPVLTSGGESITWSYGSCGTNHAVIEGKVGGTSLIEISLNGGNQTVAGAVDKVSYSVKLLGPVDHADATTQDVRDISVGVTIDDGVSTGRGTLTVSIEDDAPEAGTIVKTTGVETVFNANVMISLDISTSMDNPSRIGNMTRLAAAKQAIISLLNGYKETLNEADSGDVKVNLSLFGTESRQLSAGWVSLDAAINLINTFTRPSGTQYTNYDAALQELIDSFNPLEYGANKPVDAAGTQNVSYFLSDGEPTKSNINPDSNNNYYTTDPSLGDGIGWGSAFGFDPNSINGKSDVGQKNWEDFLTKYGVTSYAIGMGNVSKTYLDPIAYDGAAKTDNNSQLTKVVTDMSQLSNVLLGTTPKVEQVGGYLGAHSDSKAAGFGGDGGHVLTISVDGIVYTYDVVKHTISTSGGSTISGDTLKLTTALGGTLTVDMAKGGYSYTPSTSGSAGTERVKFTLIDNDKDIDSGMLKIVVNSSTTVATDDNVITNRLANSIELPTEALLANDVAAKGGSLTSPTLTLTTGWLPASTPSQSVTSASNSAATVSRSHFALTSATTASLIVKGSVSGKASQTSYKDVLTITLHAGETLRLAAIAGASLAYHSGTNTSGSYSALINNAISNTGSTDQTYQVLVTKTTSVNSAVDYSLGLTLEGSGFNPCEFTGIVDGTYTVGGSAGGTDSADVRLSYQAGDTLAGTDGNDTLLAAHDIATTLNGNGGDDVLYGGNANDTLNGGAGNDILFGGAGNDILDGGIGNDTLNGGIGNDTLRGGLGNDILIGGLGNDILTGDGGADTFTWKAGDATKAAPSTDRVTDFSKTEDVLDLSDLLDHDGNETEATLKTMLSIFEDGDNVRMEVKDGAALIQTIVLEGHTFSSLTDGKYTTASQASQVIDYMLQSHMLEIDKPHG</sequence>
<keyword evidence="3" id="KW-0106">Calcium</keyword>
<gene>
    <name evidence="5" type="ORF">VCX44_23455</name>
</gene>
<dbReference type="EMBL" id="JAYGOJ010000249">
    <property type="protein sequence ID" value="MEA9438668.1"/>
    <property type="molecule type" value="Genomic_DNA"/>
</dbReference>
<evidence type="ECO:0000256" key="1">
    <source>
        <dbReference type="ARBA" id="ARBA00004613"/>
    </source>
</evidence>
<evidence type="ECO:0000313" key="6">
    <source>
        <dbReference type="Proteomes" id="UP001304847"/>
    </source>
</evidence>
<dbReference type="InterPro" id="IPR011049">
    <property type="entry name" value="Serralysin-like_metalloprot_C"/>
</dbReference>
<evidence type="ECO:0000313" key="5">
    <source>
        <dbReference type="EMBL" id="MEA9438668.1"/>
    </source>
</evidence>
<dbReference type="InterPro" id="IPR036465">
    <property type="entry name" value="vWFA_dom_sf"/>
</dbReference>
<comment type="subcellular location">
    <subcellularLocation>
        <location evidence="1">Secreted</location>
    </subcellularLocation>
</comment>
<dbReference type="SUPFAM" id="SSF53300">
    <property type="entry name" value="vWA-like"/>
    <property type="match status" value="1"/>
</dbReference>
<evidence type="ECO:0000256" key="3">
    <source>
        <dbReference type="ARBA" id="ARBA00022837"/>
    </source>
</evidence>
<organism evidence="5 6">
    <name type="scientific">Aeromonas caviae</name>
    <name type="common">Aeromonas punctata</name>
    <dbReference type="NCBI Taxonomy" id="648"/>
    <lineage>
        <taxon>Bacteria</taxon>
        <taxon>Pseudomonadati</taxon>
        <taxon>Pseudomonadota</taxon>
        <taxon>Gammaproteobacteria</taxon>
        <taxon>Aeromonadales</taxon>
        <taxon>Aeromonadaceae</taxon>
        <taxon>Aeromonas</taxon>
    </lineage>
</organism>
<dbReference type="Pfam" id="PF00353">
    <property type="entry name" value="HemolysinCabind"/>
    <property type="match status" value="3"/>
</dbReference>
<keyword evidence="6" id="KW-1185">Reference proteome</keyword>
<dbReference type="CDD" id="cd00198">
    <property type="entry name" value="vWFA"/>
    <property type="match status" value="1"/>
</dbReference>
<dbReference type="Gene3D" id="3.40.50.410">
    <property type="entry name" value="von Willebrand factor, type A domain"/>
    <property type="match status" value="1"/>
</dbReference>
<reference evidence="5 6" key="1">
    <citation type="submission" date="2023-12" db="EMBL/GenBank/DDBJ databases">
        <title>Characterization of antibiotic resistance in Aeromonas spp. in hospital effluent.</title>
        <authorList>
            <person name="Negoseki B.R.S."/>
            <person name="Krul D."/>
            <person name="Siqueira A.C."/>
            <person name="Almeida M."/>
            <person name="Mesa D."/>
            <person name="Conte D."/>
            <person name="Dalla-Costa L.M."/>
        </authorList>
    </citation>
    <scope>NUCLEOTIDE SEQUENCE [LARGE SCALE GENOMIC DNA]</scope>
    <source>
        <strain evidence="5 6">36v</strain>
    </source>
</reference>
<dbReference type="InterPro" id="IPR002035">
    <property type="entry name" value="VWF_A"/>
</dbReference>
<dbReference type="SMART" id="SM00327">
    <property type="entry name" value="VWA"/>
    <property type="match status" value="1"/>
</dbReference>
<keyword evidence="2" id="KW-0964">Secreted</keyword>
<protein>
    <submittedName>
        <fullName evidence="5">Type I secretion C-terminal target domain-containing protein</fullName>
    </submittedName>
</protein>
<dbReference type="PANTHER" id="PTHR38340">
    <property type="entry name" value="S-LAYER PROTEIN"/>
    <property type="match status" value="1"/>
</dbReference>
<evidence type="ECO:0000256" key="2">
    <source>
        <dbReference type="ARBA" id="ARBA00022525"/>
    </source>
</evidence>